<reference evidence="1 2" key="1">
    <citation type="submission" date="2022-10" db="EMBL/GenBank/DDBJ databases">
        <authorList>
            <person name="Xie J."/>
            <person name="Shen N."/>
        </authorList>
    </citation>
    <scope>NUCLEOTIDE SEQUENCE [LARGE SCALE GENOMIC DNA]</scope>
    <source>
        <strain evidence="1 2">YIM65594</strain>
    </source>
</reference>
<accession>A0ABU6F335</accession>
<dbReference type="InterPro" id="IPR027417">
    <property type="entry name" value="P-loop_NTPase"/>
</dbReference>
<organism evidence="1 2">
    <name type="scientific">Streptomyces endophyticus</name>
    <dbReference type="NCBI Taxonomy" id="714166"/>
    <lineage>
        <taxon>Bacteria</taxon>
        <taxon>Bacillati</taxon>
        <taxon>Actinomycetota</taxon>
        <taxon>Actinomycetes</taxon>
        <taxon>Kitasatosporales</taxon>
        <taxon>Streptomycetaceae</taxon>
        <taxon>Streptomyces</taxon>
    </lineage>
</organism>
<protein>
    <submittedName>
        <fullName evidence="1">AAA family ATPase</fullName>
    </submittedName>
</protein>
<name>A0ABU6F335_9ACTN</name>
<evidence type="ECO:0000313" key="1">
    <source>
        <dbReference type="EMBL" id="MEB8338042.1"/>
    </source>
</evidence>
<dbReference type="Proteomes" id="UP001354931">
    <property type="component" value="Unassembled WGS sequence"/>
</dbReference>
<sequence length="168" mass="18055">MLIVIGGLPGTGKTTLARLLAERIGAVHLCIDTIEQAIVRSGLAQHPLGPVGYTVGYALAEEHLQQGLTVIAESVNPLTVTRDAWRGVGTKAGATTVEVEVICSDPAEHWQRVTTRSSDIPGLPMPDWQQVLDRDYEPWDREHVVVDTAGQGPQESLAWLIRGSGCGD</sequence>
<dbReference type="PANTHER" id="PTHR37807:SF3">
    <property type="entry name" value="OS07G0160300 PROTEIN"/>
    <property type="match status" value="1"/>
</dbReference>
<dbReference type="SUPFAM" id="SSF52540">
    <property type="entry name" value="P-loop containing nucleoside triphosphate hydrolases"/>
    <property type="match status" value="1"/>
</dbReference>
<dbReference type="RefSeq" id="WP_326015762.1">
    <property type="nucleotide sequence ID" value="NZ_JAOZYC010000088.1"/>
</dbReference>
<evidence type="ECO:0000313" key="2">
    <source>
        <dbReference type="Proteomes" id="UP001354931"/>
    </source>
</evidence>
<gene>
    <name evidence="1" type="ORF">OKJ99_11070</name>
</gene>
<dbReference type="PANTHER" id="PTHR37807">
    <property type="entry name" value="OS07G0160300 PROTEIN"/>
    <property type="match status" value="1"/>
</dbReference>
<dbReference type="Pfam" id="PF13671">
    <property type="entry name" value="AAA_33"/>
    <property type="match status" value="1"/>
</dbReference>
<proteinExistence type="predicted"/>
<keyword evidence="2" id="KW-1185">Reference proteome</keyword>
<dbReference type="EMBL" id="JAOZYC010000088">
    <property type="protein sequence ID" value="MEB8338042.1"/>
    <property type="molecule type" value="Genomic_DNA"/>
</dbReference>
<dbReference type="Gene3D" id="3.40.50.300">
    <property type="entry name" value="P-loop containing nucleotide triphosphate hydrolases"/>
    <property type="match status" value="1"/>
</dbReference>
<comment type="caution">
    <text evidence="1">The sequence shown here is derived from an EMBL/GenBank/DDBJ whole genome shotgun (WGS) entry which is preliminary data.</text>
</comment>